<dbReference type="AlphaFoldDB" id="A0A1G8JCZ1"/>
<protein>
    <submittedName>
        <fullName evidence="2">Uncharacterized protein</fullName>
    </submittedName>
</protein>
<sequence length="77" mass="8683">MIGVDKEIYNFIQNVDVDQRDGKVFSPAEINEELFDNEKPLEDVLASLEKLAEEGKMARTEGTAQDGYKGQLFTNKT</sequence>
<gene>
    <name evidence="2" type="ORF">SAMN05216352_106153</name>
</gene>
<proteinExistence type="predicted"/>
<keyword evidence="3" id="KW-1185">Reference proteome</keyword>
<dbReference type="EMBL" id="FNDU01000006">
    <property type="protein sequence ID" value="SDI29144.1"/>
    <property type="molecule type" value="Genomic_DNA"/>
</dbReference>
<accession>A0A1G8JCZ1</accession>
<name>A0A1G8JCZ1_9BACI</name>
<reference evidence="2 3" key="1">
    <citation type="submission" date="2016-10" db="EMBL/GenBank/DDBJ databases">
        <authorList>
            <person name="de Groot N.N."/>
        </authorList>
    </citation>
    <scope>NUCLEOTIDE SEQUENCE [LARGE SCALE GENOMIC DNA]</scope>
    <source>
        <strain evidence="3">P4B,CCM 7963,CECT 7998,DSM 25260,IBRC-M 10614,KCTC 13821</strain>
    </source>
</reference>
<evidence type="ECO:0000256" key="1">
    <source>
        <dbReference type="SAM" id="MobiDB-lite"/>
    </source>
</evidence>
<evidence type="ECO:0000313" key="3">
    <source>
        <dbReference type="Proteomes" id="UP000199017"/>
    </source>
</evidence>
<evidence type="ECO:0000313" key="2">
    <source>
        <dbReference type="EMBL" id="SDI29144.1"/>
    </source>
</evidence>
<feature type="region of interest" description="Disordered" evidence="1">
    <location>
        <begin position="56"/>
        <end position="77"/>
    </location>
</feature>
<organism evidence="2 3">
    <name type="scientific">Alteribacillus bidgolensis</name>
    <dbReference type="NCBI Taxonomy" id="930129"/>
    <lineage>
        <taxon>Bacteria</taxon>
        <taxon>Bacillati</taxon>
        <taxon>Bacillota</taxon>
        <taxon>Bacilli</taxon>
        <taxon>Bacillales</taxon>
        <taxon>Bacillaceae</taxon>
        <taxon>Alteribacillus</taxon>
    </lineage>
</organism>
<dbReference type="Proteomes" id="UP000199017">
    <property type="component" value="Unassembled WGS sequence"/>
</dbReference>